<feature type="compositionally biased region" description="Basic and acidic residues" evidence="1">
    <location>
        <begin position="178"/>
        <end position="193"/>
    </location>
</feature>
<evidence type="ECO:0000313" key="2">
    <source>
        <dbReference type="EMBL" id="KAG0151762.1"/>
    </source>
</evidence>
<gene>
    <name evidence="2" type="ORF">CROQUDRAFT_129873</name>
</gene>
<dbReference type="EMBL" id="MU167211">
    <property type="protein sequence ID" value="KAG0151762.1"/>
    <property type="molecule type" value="Genomic_DNA"/>
</dbReference>
<feature type="region of interest" description="Disordered" evidence="1">
    <location>
        <begin position="178"/>
        <end position="204"/>
    </location>
</feature>
<accession>A0A9P6TGS4</accession>
<evidence type="ECO:0000256" key="1">
    <source>
        <dbReference type="SAM" id="MobiDB-lite"/>
    </source>
</evidence>
<proteinExistence type="predicted"/>
<evidence type="ECO:0008006" key="4">
    <source>
        <dbReference type="Google" id="ProtNLM"/>
    </source>
</evidence>
<comment type="caution">
    <text evidence="2">The sequence shown here is derived from an EMBL/GenBank/DDBJ whole genome shotgun (WGS) entry which is preliminary data.</text>
</comment>
<sequence length="316" mass="34598">MGTCPSNDLRAQSFEGSLAGAVKGSEVAPDDESSVKCELMSSSDVFYGIGEDCPPEFQKAFLTACGIKLDGMGLSHDDPTGCLAELYKALREVHQNRSAGGVHLMIREIMNQAVEDIEEMPAHLSKMALLYQQLSALSMDGTTVATRGPKLRTEGANTVKKLHSAEFNNELRKEAIATISHRPESSESKDESATKLPKSRQPEKVRFAHLATASKADIAGDDDRYRNTESACNVMGKGRREDHKYLVRRPSSKSRPLSALSFTSGRSLMEWHKRLMHLGEPGIRKLSTQGLIQVNDWNREGLMSCAGCLQGENNSA</sequence>
<keyword evidence="3" id="KW-1185">Reference proteome</keyword>
<dbReference type="Proteomes" id="UP000886653">
    <property type="component" value="Unassembled WGS sequence"/>
</dbReference>
<evidence type="ECO:0000313" key="3">
    <source>
        <dbReference type="Proteomes" id="UP000886653"/>
    </source>
</evidence>
<dbReference type="AlphaFoldDB" id="A0A9P6TGS4"/>
<protein>
    <recommendedName>
        <fullName evidence="4">GAG-pre-integrase domain-containing protein</fullName>
    </recommendedName>
</protein>
<reference evidence="2" key="1">
    <citation type="submission" date="2013-11" db="EMBL/GenBank/DDBJ databases">
        <title>Genome sequence of the fusiform rust pathogen reveals effectors for host alternation and coevolution with pine.</title>
        <authorList>
            <consortium name="DOE Joint Genome Institute"/>
            <person name="Smith K."/>
            <person name="Pendleton A."/>
            <person name="Kubisiak T."/>
            <person name="Anderson C."/>
            <person name="Salamov A."/>
            <person name="Aerts A."/>
            <person name="Riley R."/>
            <person name="Clum A."/>
            <person name="Lindquist E."/>
            <person name="Ence D."/>
            <person name="Campbell M."/>
            <person name="Kronenberg Z."/>
            <person name="Feau N."/>
            <person name="Dhillon B."/>
            <person name="Hamelin R."/>
            <person name="Burleigh J."/>
            <person name="Smith J."/>
            <person name="Yandell M."/>
            <person name="Nelson C."/>
            <person name="Grigoriev I."/>
            <person name="Davis J."/>
        </authorList>
    </citation>
    <scope>NUCLEOTIDE SEQUENCE</scope>
    <source>
        <strain evidence="2">G11</strain>
    </source>
</reference>
<organism evidence="2 3">
    <name type="scientific">Cronartium quercuum f. sp. fusiforme G11</name>
    <dbReference type="NCBI Taxonomy" id="708437"/>
    <lineage>
        <taxon>Eukaryota</taxon>
        <taxon>Fungi</taxon>
        <taxon>Dikarya</taxon>
        <taxon>Basidiomycota</taxon>
        <taxon>Pucciniomycotina</taxon>
        <taxon>Pucciniomycetes</taxon>
        <taxon>Pucciniales</taxon>
        <taxon>Coleosporiaceae</taxon>
        <taxon>Cronartium</taxon>
    </lineage>
</organism>
<name>A0A9P6TGS4_9BASI</name>